<dbReference type="Pfam" id="PF25917">
    <property type="entry name" value="BSH_RND"/>
    <property type="match status" value="1"/>
</dbReference>
<dbReference type="SUPFAM" id="SSF111369">
    <property type="entry name" value="HlyD-like secretion proteins"/>
    <property type="match status" value="1"/>
</dbReference>
<dbReference type="RefSeq" id="WP_146788551.1">
    <property type="nucleotide sequence ID" value="NZ_BAABIO010000003.1"/>
</dbReference>
<proteinExistence type="predicted"/>
<reference evidence="6 7" key="1">
    <citation type="journal article" date="2015" name="Int. J. Syst. Evol. Microbiol.">
        <title>Flavisolibacter ginsenosidimutans sp. nov., with ginsenoside-converting activity isolated from soil used for cultivating ginseng.</title>
        <authorList>
            <person name="Zhao Y."/>
            <person name="Liu Q."/>
            <person name="Kang M.S."/>
            <person name="Jin F."/>
            <person name="Yu H."/>
            <person name="Im W.T."/>
        </authorList>
    </citation>
    <scope>NUCLEOTIDE SEQUENCE [LARGE SCALE GENOMIC DNA]</scope>
    <source>
        <strain evidence="6 7">Gsoil 636</strain>
    </source>
</reference>
<dbReference type="Proteomes" id="UP000321204">
    <property type="component" value="Chromosome"/>
</dbReference>
<dbReference type="InterPro" id="IPR058625">
    <property type="entry name" value="MdtA-like_BSH"/>
</dbReference>
<evidence type="ECO:0000256" key="2">
    <source>
        <dbReference type="SAM" id="MobiDB-lite"/>
    </source>
</evidence>
<dbReference type="OrthoDB" id="9809068at2"/>
<organism evidence="6 7">
    <name type="scientific">Flavisolibacter ginsenosidimutans</name>
    <dbReference type="NCBI Taxonomy" id="661481"/>
    <lineage>
        <taxon>Bacteria</taxon>
        <taxon>Pseudomonadati</taxon>
        <taxon>Bacteroidota</taxon>
        <taxon>Chitinophagia</taxon>
        <taxon>Chitinophagales</taxon>
        <taxon>Chitinophagaceae</taxon>
        <taxon>Flavisolibacter</taxon>
    </lineage>
</organism>
<dbReference type="EMBL" id="CP042433">
    <property type="protein sequence ID" value="QEC56899.1"/>
    <property type="molecule type" value="Genomic_DNA"/>
</dbReference>
<dbReference type="GO" id="GO:1990281">
    <property type="term" value="C:efflux pump complex"/>
    <property type="evidence" value="ECO:0007669"/>
    <property type="project" value="TreeGrafter"/>
</dbReference>
<dbReference type="InterPro" id="IPR058982">
    <property type="entry name" value="Beta-barrel_AprE"/>
</dbReference>
<feature type="domain" description="Multidrug resistance protein MdtA-like barrel-sandwich hybrid" evidence="3">
    <location>
        <begin position="60"/>
        <end position="151"/>
    </location>
</feature>
<dbReference type="Gene3D" id="2.40.50.100">
    <property type="match status" value="1"/>
</dbReference>
<dbReference type="Pfam" id="PF25967">
    <property type="entry name" value="RND-MFP_C"/>
    <property type="match status" value="1"/>
</dbReference>
<feature type="compositionally biased region" description="Basic and acidic residues" evidence="2">
    <location>
        <begin position="277"/>
        <end position="295"/>
    </location>
</feature>
<evidence type="ECO:0000256" key="1">
    <source>
        <dbReference type="ARBA" id="ARBA00022448"/>
    </source>
</evidence>
<evidence type="ECO:0000259" key="4">
    <source>
        <dbReference type="Pfam" id="PF25967"/>
    </source>
</evidence>
<dbReference type="Gene3D" id="2.40.420.20">
    <property type="match status" value="1"/>
</dbReference>
<protein>
    <submittedName>
        <fullName evidence="6">HlyD family efflux transporter periplasmic adaptor subunit</fullName>
    </submittedName>
</protein>
<evidence type="ECO:0000313" key="6">
    <source>
        <dbReference type="EMBL" id="QEC56899.1"/>
    </source>
</evidence>
<dbReference type="AlphaFoldDB" id="A0A5B8UL37"/>
<dbReference type="InterPro" id="IPR058627">
    <property type="entry name" value="MdtA-like_C"/>
</dbReference>
<gene>
    <name evidence="6" type="ORF">FSB75_13665</name>
</gene>
<feature type="region of interest" description="Disordered" evidence="2">
    <location>
        <begin position="276"/>
        <end position="307"/>
    </location>
</feature>
<dbReference type="Gene3D" id="2.40.30.170">
    <property type="match status" value="1"/>
</dbReference>
<dbReference type="Pfam" id="PF26002">
    <property type="entry name" value="Beta-barrel_AprE"/>
    <property type="match status" value="1"/>
</dbReference>
<evidence type="ECO:0000313" key="7">
    <source>
        <dbReference type="Proteomes" id="UP000321204"/>
    </source>
</evidence>
<feature type="domain" description="AprE-like beta-barrel" evidence="5">
    <location>
        <begin position="163"/>
        <end position="258"/>
    </location>
</feature>
<accession>A0A5B8UL37</accession>
<evidence type="ECO:0000259" key="3">
    <source>
        <dbReference type="Pfam" id="PF25917"/>
    </source>
</evidence>
<dbReference type="PANTHER" id="PTHR30469">
    <property type="entry name" value="MULTIDRUG RESISTANCE PROTEIN MDTA"/>
    <property type="match status" value="1"/>
</dbReference>
<dbReference type="KEGG" id="fgg:FSB75_13665"/>
<evidence type="ECO:0000259" key="5">
    <source>
        <dbReference type="Pfam" id="PF26002"/>
    </source>
</evidence>
<keyword evidence="7" id="KW-1185">Reference proteome</keyword>
<keyword evidence="1" id="KW-0813">Transport</keyword>
<dbReference type="GO" id="GO:0015562">
    <property type="term" value="F:efflux transmembrane transporter activity"/>
    <property type="evidence" value="ECO:0007669"/>
    <property type="project" value="TreeGrafter"/>
</dbReference>
<name>A0A5B8UL37_9BACT</name>
<feature type="domain" description="Multidrug resistance protein MdtA-like C-terminal permuted SH3" evidence="4">
    <location>
        <begin position="309"/>
        <end position="348"/>
    </location>
</feature>
<sequence>MSKTLKWILFSLLAVVVLVLIMRIVSGKANDIKVTAEAVKKRTVTETVSASGKLYPETEIRIAPPISGEVTQLNVQEGQQVTKGQTLAFIQGDKTGSAAPRVSLPNVPTGFENLLKNMQQPSVSSASLATIKAPMSGTVLGLAVKKGERVNGELMRIADLSSLEVRVDVNENNIIKVSVGDSADVEVEAYNKRKFKGIVTTITNGSSKRDAQSFLSADVTNYEVHIRLLPSSYNDLYDSAKHNIPFRPGMNARADIKTARHENILSVPVAAVVSRPKGSDENINDAKKEKAKDENAVDQSESSDEPEEVVFVLKSDNTVEKRTVTTGIQDVNYFEITGGLQEGEKVVTAPYNAVSQTLHSGKKVVVVSKDKLFENK</sequence>